<organism evidence="2 3">
    <name type="scientific">Helicobacter anseris</name>
    <dbReference type="NCBI Taxonomy" id="375926"/>
    <lineage>
        <taxon>Bacteria</taxon>
        <taxon>Pseudomonadati</taxon>
        <taxon>Campylobacterota</taxon>
        <taxon>Epsilonproteobacteria</taxon>
        <taxon>Campylobacterales</taxon>
        <taxon>Helicobacteraceae</taxon>
        <taxon>Helicobacter</taxon>
    </lineage>
</organism>
<accession>A0A3D8J4T0</accession>
<sequence length="80" mass="9479">MFNNIQILEGVEIVHQTSSLWYYLVFLFGILGFFIYFLPTFIAFKRKHSSRYGILIINLFFGFTFIGWIITLAWSVSKKD</sequence>
<name>A0A3D8J4T0_9HELI</name>
<feature type="transmembrane region" description="Helical" evidence="1">
    <location>
        <begin position="20"/>
        <end position="42"/>
    </location>
</feature>
<keyword evidence="3" id="KW-1185">Reference proteome</keyword>
<dbReference type="Pfam" id="PF14373">
    <property type="entry name" value="Imm_superinfect"/>
    <property type="match status" value="1"/>
</dbReference>
<dbReference type="InterPro" id="IPR016410">
    <property type="entry name" value="Phage_imm"/>
</dbReference>
<keyword evidence="1" id="KW-0472">Membrane</keyword>
<reference evidence="2 3" key="1">
    <citation type="submission" date="2018-04" db="EMBL/GenBank/DDBJ databases">
        <title>Novel Campyloabacter and Helicobacter Species and Strains.</title>
        <authorList>
            <person name="Mannion A.J."/>
            <person name="Shen Z."/>
            <person name="Fox J.G."/>
        </authorList>
    </citation>
    <scope>NUCLEOTIDE SEQUENCE [LARGE SCALE GENOMIC DNA]</scope>
    <source>
        <strain evidence="2 3">MIT 04-9362</strain>
    </source>
</reference>
<evidence type="ECO:0000313" key="3">
    <source>
        <dbReference type="Proteomes" id="UP000256695"/>
    </source>
</evidence>
<gene>
    <name evidence="2" type="ORF">CQA57_06905</name>
</gene>
<evidence type="ECO:0000256" key="1">
    <source>
        <dbReference type="SAM" id="Phobius"/>
    </source>
</evidence>
<feature type="transmembrane region" description="Helical" evidence="1">
    <location>
        <begin position="54"/>
        <end position="76"/>
    </location>
</feature>
<comment type="caution">
    <text evidence="2">The sequence shown here is derived from an EMBL/GenBank/DDBJ whole genome shotgun (WGS) entry which is preliminary data.</text>
</comment>
<keyword evidence="1" id="KW-1133">Transmembrane helix</keyword>
<dbReference type="AlphaFoldDB" id="A0A3D8J4T0"/>
<keyword evidence="1" id="KW-0812">Transmembrane</keyword>
<evidence type="ECO:0008006" key="4">
    <source>
        <dbReference type="Google" id="ProtNLM"/>
    </source>
</evidence>
<protein>
    <recommendedName>
        <fullName evidence="4">Superinfection immunity protein</fullName>
    </recommendedName>
</protein>
<dbReference type="Proteomes" id="UP000256695">
    <property type="component" value="Unassembled WGS sequence"/>
</dbReference>
<evidence type="ECO:0000313" key="2">
    <source>
        <dbReference type="EMBL" id="RDU72468.1"/>
    </source>
</evidence>
<dbReference type="EMBL" id="NXLX01000020">
    <property type="protein sequence ID" value="RDU72468.1"/>
    <property type="molecule type" value="Genomic_DNA"/>
</dbReference>
<proteinExistence type="predicted"/>